<dbReference type="AlphaFoldDB" id="A0A4E0QY63"/>
<keyword evidence="3" id="KW-1185">Reference proteome</keyword>
<feature type="compositionally biased region" description="Polar residues" evidence="1">
    <location>
        <begin position="97"/>
        <end position="110"/>
    </location>
</feature>
<feature type="compositionally biased region" description="Low complexity" evidence="1">
    <location>
        <begin position="85"/>
        <end position="96"/>
    </location>
</feature>
<feature type="region of interest" description="Disordered" evidence="1">
    <location>
        <begin position="576"/>
        <end position="601"/>
    </location>
</feature>
<organism evidence="2 3">
    <name type="scientific">Fasciola hepatica</name>
    <name type="common">Liver fluke</name>
    <dbReference type="NCBI Taxonomy" id="6192"/>
    <lineage>
        <taxon>Eukaryota</taxon>
        <taxon>Metazoa</taxon>
        <taxon>Spiralia</taxon>
        <taxon>Lophotrochozoa</taxon>
        <taxon>Platyhelminthes</taxon>
        <taxon>Trematoda</taxon>
        <taxon>Digenea</taxon>
        <taxon>Plagiorchiida</taxon>
        <taxon>Echinostomata</taxon>
        <taxon>Echinostomatoidea</taxon>
        <taxon>Fasciolidae</taxon>
        <taxon>Fasciola</taxon>
    </lineage>
</organism>
<dbReference type="Proteomes" id="UP000230066">
    <property type="component" value="Unassembled WGS sequence"/>
</dbReference>
<proteinExistence type="predicted"/>
<name>A0A4E0QY63_FASHE</name>
<evidence type="ECO:0000256" key="1">
    <source>
        <dbReference type="SAM" id="MobiDB-lite"/>
    </source>
</evidence>
<evidence type="ECO:0000313" key="2">
    <source>
        <dbReference type="EMBL" id="THD18191.1"/>
    </source>
</evidence>
<feature type="region of interest" description="Disordered" evidence="1">
    <location>
        <begin position="79"/>
        <end position="110"/>
    </location>
</feature>
<dbReference type="EMBL" id="JXXN02015714">
    <property type="protein sequence ID" value="THD18191.1"/>
    <property type="molecule type" value="Genomic_DNA"/>
</dbReference>
<feature type="region of interest" description="Disordered" evidence="1">
    <location>
        <begin position="465"/>
        <end position="504"/>
    </location>
</feature>
<protein>
    <recommendedName>
        <fullName evidence="4">UBA domain-containing protein</fullName>
    </recommendedName>
</protein>
<comment type="caution">
    <text evidence="2">The sequence shown here is derived from an EMBL/GenBank/DDBJ whole genome shotgun (WGS) entry which is preliminary data.</text>
</comment>
<accession>A0A4E0QY63</accession>
<evidence type="ECO:0008006" key="4">
    <source>
        <dbReference type="Google" id="ProtNLM"/>
    </source>
</evidence>
<feature type="compositionally biased region" description="Polar residues" evidence="1">
    <location>
        <begin position="480"/>
        <end position="504"/>
    </location>
</feature>
<feature type="compositionally biased region" description="Polar residues" evidence="1">
    <location>
        <begin position="576"/>
        <end position="593"/>
    </location>
</feature>
<gene>
    <name evidence="2" type="ORF">D915_010754</name>
</gene>
<evidence type="ECO:0000313" key="3">
    <source>
        <dbReference type="Proteomes" id="UP000230066"/>
    </source>
</evidence>
<sequence length="601" mass="64646">MKGLRPPGRIRVGPISPDELQAANTIFGIPELDQPEPWKFEQTLVTTDAIQTTSTAVNVEPCSINCSALTAIIETSVDCGPSVTSRSESNASDNSSVINNTSSEDSAKTSAFSTEQLCDHLINSNEGWGKRPVDQSTPWDVSDMARPGADQVGRSGITTPTPGSCSTSTVVGNFQATSQIQHLESNVWTSEPPTGTGIWEMHYENNGPLSPMWLVSTSLSSVPTTQNTQPSSLMLMNNMGTTSQNGNIFQRPGAYRNWDTNDKLWNTGCPPPTGATGRPLLGGTRNNFPAHNPAEESNWNSEDNFCMLSSPSSFDAGGSCNSWEAVSGNATGVQWNSALTTSSSNFSVPTFGPPNSDELCRQLPISACNPSVIDRMLVHSFSNTYRADLVKYLVSQGFKNEDVQAALIDSNIEPERALHELCERYNLSRSFGMVNQPVKNNFHGAGGNQSQFTGNAHVSGLNQPITGSTSSSFAPGHNRASGNHTVFSNNTPNPSLSNGGLNSQNKKYARQAPLFSAIQELQKKRRTIEQQVCMYKNNPAMSSQPQCADVFTELQGQLQQTDTQLRTKMAELNLASAQDSSTAAIRGQSTTNPVDGFPIAS</sequence>
<reference evidence="2" key="1">
    <citation type="submission" date="2019-03" db="EMBL/GenBank/DDBJ databases">
        <title>Improved annotation for the trematode Fasciola hepatica.</title>
        <authorList>
            <person name="Choi Y.-J."/>
            <person name="Martin J."/>
            <person name="Mitreva M."/>
        </authorList>
    </citation>
    <scope>NUCLEOTIDE SEQUENCE [LARGE SCALE GENOMIC DNA]</scope>
</reference>